<dbReference type="Gene3D" id="1.20.144.10">
    <property type="entry name" value="Phosphatidic acid phosphatase type 2/haloperoxidase"/>
    <property type="match status" value="1"/>
</dbReference>
<keyword evidence="1" id="KW-0472">Membrane</keyword>
<dbReference type="AlphaFoldDB" id="A0A3B1AYJ8"/>
<dbReference type="EMBL" id="UOFY01000030">
    <property type="protein sequence ID" value="VAX08892.1"/>
    <property type="molecule type" value="Genomic_DNA"/>
</dbReference>
<dbReference type="InterPro" id="IPR000326">
    <property type="entry name" value="PAP2/HPO"/>
</dbReference>
<feature type="domain" description="Phosphatidic acid phosphatase type 2/haloperoxidase" evidence="2">
    <location>
        <begin position="93"/>
        <end position="220"/>
    </location>
</feature>
<reference evidence="3" key="1">
    <citation type="submission" date="2018-06" db="EMBL/GenBank/DDBJ databases">
        <authorList>
            <person name="Zhirakovskaya E."/>
        </authorList>
    </citation>
    <scope>NUCLEOTIDE SEQUENCE</scope>
</reference>
<protein>
    <recommendedName>
        <fullName evidence="2">Phosphatidic acid phosphatase type 2/haloperoxidase domain-containing protein</fullName>
    </recommendedName>
</protein>
<dbReference type="InterPro" id="IPR036938">
    <property type="entry name" value="PAP2/HPO_sf"/>
</dbReference>
<dbReference type="SUPFAM" id="SSF48317">
    <property type="entry name" value="Acid phosphatase/Vanadium-dependent haloperoxidase"/>
    <property type="match status" value="1"/>
</dbReference>
<keyword evidence="1" id="KW-0812">Transmembrane</keyword>
<feature type="transmembrane region" description="Helical" evidence="1">
    <location>
        <begin position="145"/>
        <end position="163"/>
    </location>
</feature>
<evidence type="ECO:0000313" key="3">
    <source>
        <dbReference type="EMBL" id="VAX08892.1"/>
    </source>
</evidence>
<feature type="transmembrane region" description="Helical" evidence="1">
    <location>
        <begin position="170"/>
        <end position="189"/>
    </location>
</feature>
<gene>
    <name evidence="3" type="ORF">MNBD_GAMMA25-728</name>
</gene>
<dbReference type="Pfam" id="PF01569">
    <property type="entry name" value="PAP2"/>
    <property type="match status" value="1"/>
</dbReference>
<accession>A0A3B1AYJ8</accession>
<feature type="transmembrane region" description="Helical" evidence="1">
    <location>
        <begin position="201"/>
        <end position="219"/>
    </location>
</feature>
<feature type="transmembrane region" description="Helical" evidence="1">
    <location>
        <begin position="90"/>
        <end position="107"/>
    </location>
</feature>
<name>A0A3B1AYJ8_9ZZZZ</name>
<sequence length="226" mass="26030">MRFWLTHAALPAALLFILTLLLEFSQFDLQLANLFFDFDKHLWPAGESWWANQLLHKSGRDLIALIAIFSLLGFILSWVSNYLRLYRRAFGFALLSIILTTGLVFLGKKYSNVDCPWDLAMYNGTRPYTHIFSTKSDDIDKGRCFPGGHSSGAFSLFFLYFLFLNKNRRWAMAGFGFAVLLGCLYSYGQWVRGAHFISHDLWSAFVAWFVALGLYRGVFKGRLWTD</sequence>
<dbReference type="CDD" id="cd03396">
    <property type="entry name" value="PAP2_like_6"/>
    <property type="match status" value="1"/>
</dbReference>
<evidence type="ECO:0000256" key="1">
    <source>
        <dbReference type="SAM" id="Phobius"/>
    </source>
</evidence>
<evidence type="ECO:0000259" key="2">
    <source>
        <dbReference type="Pfam" id="PF01569"/>
    </source>
</evidence>
<feature type="transmembrane region" description="Helical" evidence="1">
    <location>
        <begin position="62"/>
        <end position="83"/>
    </location>
</feature>
<keyword evidence="1" id="KW-1133">Transmembrane helix</keyword>
<organism evidence="3">
    <name type="scientific">hydrothermal vent metagenome</name>
    <dbReference type="NCBI Taxonomy" id="652676"/>
    <lineage>
        <taxon>unclassified sequences</taxon>
        <taxon>metagenomes</taxon>
        <taxon>ecological metagenomes</taxon>
    </lineage>
</organism>
<proteinExistence type="predicted"/>